<proteinExistence type="predicted"/>
<dbReference type="EMBL" id="JABCJJ010000033">
    <property type="protein sequence ID" value="NMR21399.1"/>
    <property type="molecule type" value="Genomic_DNA"/>
</dbReference>
<keyword evidence="2" id="KW-1185">Reference proteome</keyword>
<reference evidence="1 2" key="1">
    <citation type="submission" date="2020-04" db="EMBL/GenBank/DDBJ databases">
        <title>Sequencing and Assembly of C. fimi.</title>
        <authorList>
            <person name="Ramsey A.R."/>
        </authorList>
    </citation>
    <scope>NUCLEOTIDE SEQUENCE [LARGE SCALE GENOMIC DNA]</scope>
    <source>
        <strain evidence="1 2">SB</strain>
    </source>
</reference>
<accession>A0A7Y0M0P3</accession>
<protein>
    <submittedName>
        <fullName evidence="1">Uncharacterized protein</fullName>
    </submittedName>
</protein>
<sequence length="191" mass="22418">MMDTRLHELLDRWRAVMPPPVTVDELVQRLAREYRAYEIPLYIITEEDYRNDEEVRENLITRLMTITNEDVLDRIYDDEARELQTMPAEEKDRFYWHYLFADDKGLPYRLLLTQHALGQRSSVVLEQEGEFVTGFKVYGHSGPLIDRLTAWVGRPERGGGPVPTYPTMRRGDINDWAFAHYLEALVKAGMI</sequence>
<gene>
    <name evidence="1" type="ORF">HIR71_14445</name>
</gene>
<comment type="caution">
    <text evidence="1">The sequence shown here is derived from an EMBL/GenBank/DDBJ whole genome shotgun (WGS) entry which is preliminary data.</text>
</comment>
<organism evidence="1 2">
    <name type="scientific">Cellulomonas fimi</name>
    <dbReference type="NCBI Taxonomy" id="1708"/>
    <lineage>
        <taxon>Bacteria</taxon>
        <taxon>Bacillati</taxon>
        <taxon>Actinomycetota</taxon>
        <taxon>Actinomycetes</taxon>
        <taxon>Micrococcales</taxon>
        <taxon>Cellulomonadaceae</taxon>
        <taxon>Cellulomonas</taxon>
    </lineage>
</organism>
<name>A0A7Y0M0P3_CELFI</name>
<evidence type="ECO:0000313" key="1">
    <source>
        <dbReference type="EMBL" id="NMR21399.1"/>
    </source>
</evidence>
<dbReference type="RefSeq" id="WP_169325771.1">
    <property type="nucleotide sequence ID" value="NZ_JABCJJ010000033.1"/>
</dbReference>
<dbReference type="Proteomes" id="UP000562124">
    <property type="component" value="Unassembled WGS sequence"/>
</dbReference>
<dbReference type="AlphaFoldDB" id="A0A7Y0M0P3"/>
<evidence type="ECO:0000313" key="2">
    <source>
        <dbReference type="Proteomes" id="UP000562124"/>
    </source>
</evidence>